<evidence type="ECO:0000256" key="1">
    <source>
        <dbReference type="SAM" id="MobiDB-lite"/>
    </source>
</evidence>
<dbReference type="AlphaFoldDB" id="A0A8J3YTC3"/>
<proteinExistence type="predicted"/>
<gene>
    <name evidence="2" type="ORF">Val02_64460</name>
</gene>
<feature type="compositionally biased region" description="Low complexity" evidence="1">
    <location>
        <begin position="1"/>
        <end position="18"/>
    </location>
</feature>
<organism evidence="2 3">
    <name type="scientific">Virgisporangium aliadipatigenens</name>
    <dbReference type="NCBI Taxonomy" id="741659"/>
    <lineage>
        <taxon>Bacteria</taxon>
        <taxon>Bacillati</taxon>
        <taxon>Actinomycetota</taxon>
        <taxon>Actinomycetes</taxon>
        <taxon>Micromonosporales</taxon>
        <taxon>Micromonosporaceae</taxon>
        <taxon>Virgisporangium</taxon>
    </lineage>
</organism>
<feature type="region of interest" description="Disordered" evidence="1">
    <location>
        <begin position="1"/>
        <end position="27"/>
    </location>
</feature>
<dbReference type="EMBL" id="BOPF01000028">
    <property type="protein sequence ID" value="GIJ49560.1"/>
    <property type="molecule type" value="Genomic_DNA"/>
</dbReference>
<evidence type="ECO:0000313" key="3">
    <source>
        <dbReference type="Proteomes" id="UP000619260"/>
    </source>
</evidence>
<dbReference type="RefSeq" id="WP_203903023.1">
    <property type="nucleotide sequence ID" value="NZ_BOPF01000028.1"/>
</dbReference>
<evidence type="ECO:0000313" key="2">
    <source>
        <dbReference type="EMBL" id="GIJ49560.1"/>
    </source>
</evidence>
<sequence>MTAAEPPAAAAAAAVAHAPRPRHAPEIDARRHRRIDGLHDVWLIPHPSGGVTTPDDPRTTMTAGLLAEMVRRSGTAAEDVRILVSDGGSRLDMFRDMASLLGHDVLVCPAGAVLRQQAANGDPTGPLDAVPVDETTGRVVDWELVQPLGRATDLPGWFALHDGLVRPRTGVVALPLPGGLALATRADFVTRRAVAARLLTRIPGLATVAVTVRAGGFLVGDYRGTQDVVGGDLLAAALGGLPLYGGDVRMWLTWPTEPEAQQRLVANLAALARTAGARVWAPPPGGSVELVDGADLRALDRLGRPAPWQSHEIPGCMWSTRFRPDDDGTLHPADGTVVRHATAPVRTERPGPPVQPAPHMVPDTVKGAPFGVPWLPDQPFVNAETVELYVATARPPVAVALAGVPSPDLFLFGRLRPRPFEAGREPGYLLRVKVGKGAAVQISGMGSHVPAHLQHLMRASDAYLLPIGRLDRVRLLAGYRLEADGTIDGDPDLFKEAPLLLQSAQAHHGAPGLPTDVERWPSGRDRTMFVRLPANARRLPPGWLVLHRRKPDPLPGHVLVEVSVPKRRAIDIVASERQLAGFRALRSRIGKLRAAGLELILPSRSYERVTMKRLYKATPGGWESVARGHSRPLTSGLPNL</sequence>
<name>A0A8J3YTC3_9ACTN</name>
<reference evidence="2" key="1">
    <citation type="submission" date="2021-01" db="EMBL/GenBank/DDBJ databases">
        <title>Whole genome shotgun sequence of Virgisporangium aliadipatigenens NBRC 105644.</title>
        <authorList>
            <person name="Komaki H."/>
            <person name="Tamura T."/>
        </authorList>
    </citation>
    <scope>NUCLEOTIDE SEQUENCE</scope>
    <source>
        <strain evidence="2">NBRC 105644</strain>
    </source>
</reference>
<keyword evidence="3" id="KW-1185">Reference proteome</keyword>
<dbReference type="Proteomes" id="UP000619260">
    <property type="component" value="Unassembled WGS sequence"/>
</dbReference>
<accession>A0A8J3YTC3</accession>
<protein>
    <submittedName>
        <fullName evidence="2">Uncharacterized protein</fullName>
    </submittedName>
</protein>
<comment type="caution">
    <text evidence="2">The sequence shown here is derived from an EMBL/GenBank/DDBJ whole genome shotgun (WGS) entry which is preliminary data.</text>
</comment>